<dbReference type="SUPFAM" id="SSF55729">
    <property type="entry name" value="Acyl-CoA N-acyltransferases (Nat)"/>
    <property type="match status" value="1"/>
</dbReference>
<dbReference type="Proteomes" id="UP001292216">
    <property type="component" value="Unassembled WGS sequence"/>
</dbReference>
<organism evidence="2 3">
    <name type="scientific">Paenibacillus phoenicis</name>
    <dbReference type="NCBI Taxonomy" id="554117"/>
    <lineage>
        <taxon>Bacteria</taxon>
        <taxon>Bacillati</taxon>
        <taxon>Bacillota</taxon>
        <taxon>Bacilli</taxon>
        <taxon>Bacillales</taxon>
        <taxon>Paenibacillaceae</taxon>
        <taxon>Paenibacillus</taxon>
    </lineage>
</organism>
<dbReference type="EMBL" id="JAYERP010000001">
    <property type="protein sequence ID" value="MEA3569171.1"/>
    <property type="molecule type" value="Genomic_DNA"/>
</dbReference>
<comment type="caution">
    <text evidence="2">The sequence shown here is derived from an EMBL/GenBank/DDBJ whole genome shotgun (WGS) entry which is preliminary data.</text>
</comment>
<accession>A0ABU5PGV1</accession>
<evidence type="ECO:0000313" key="2">
    <source>
        <dbReference type="EMBL" id="MEA3569171.1"/>
    </source>
</evidence>
<dbReference type="Pfam" id="PF00583">
    <property type="entry name" value="Acetyltransf_1"/>
    <property type="match status" value="1"/>
</dbReference>
<keyword evidence="3" id="KW-1185">Reference proteome</keyword>
<dbReference type="InterPro" id="IPR000182">
    <property type="entry name" value="GNAT_dom"/>
</dbReference>
<evidence type="ECO:0000313" key="3">
    <source>
        <dbReference type="Proteomes" id="UP001292216"/>
    </source>
</evidence>
<reference evidence="2 3" key="1">
    <citation type="submission" date="2023-12" db="EMBL/GenBank/DDBJ databases">
        <title>Whole genome sequencing of Paenibacillus phoenicis isolated from the Phoenix Mars Lander spacecraft assembly facility.</title>
        <authorList>
            <person name="Garcia A."/>
            <person name="Venkateswaran K."/>
        </authorList>
    </citation>
    <scope>NUCLEOTIDE SEQUENCE [LARGE SCALE GENOMIC DNA]</scope>
    <source>
        <strain evidence="2 3">3PO2SA</strain>
    </source>
</reference>
<gene>
    <name evidence="2" type="ORF">U9M73_04085</name>
</gene>
<protein>
    <submittedName>
        <fullName evidence="2">GNAT family N-acetyltransferase</fullName>
    </submittedName>
</protein>
<feature type="domain" description="N-acetyltransferase" evidence="1">
    <location>
        <begin position="31"/>
        <end position="133"/>
    </location>
</feature>
<dbReference type="RefSeq" id="WP_009222907.1">
    <property type="nucleotide sequence ID" value="NZ_CBCSKM010000006.1"/>
</dbReference>
<evidence type="ECO:0000259" key="1">
    <source>
        <dbReference type="Pfam" id="PF00583"/>
    </source>
</evidence>
<name>A0ABU5PGV1_9BACL</name>
<dbReference type="Gene3D" id="3.40.630.30">
    <property type="match status" value="1"/>
</dbReference>
<dbReference type="InterPro" id="IPR016181">
    <property type="entry name" value="Acyl_CoA_acyltransferase"/>
</dbReference>
<sequence length="167" mass="19152">MDVRIAPILPSQSSLFFNLFQLYLHDLSAFTGEEPGEDGRFDLANTYLYLEREELHPYFIYCSGKVAGFILVCAPPFVPEEIDFTVQEMFVLHKYRGGKTAETAAFEILRRLKGQIRVEQLQNNAIAVAFWKKIYRKQGISFVETIERVEIEGLPGLHEVLAQTFSL</sequence>
<proteinExistence type="predicted"/>